<evidence type="ECO:0000313" key="3">
    <source>
        <dbReference type="EMBL" id="EMR68421.1"/>
    </source>
</evidence>
<dbReference type="FunFam" id="1.10.287.2720:FF:000003">
    <property type="entry name" value="Oxysterol binding protein"/>
    <property type="match status" value="1"/>
</dbReference>
<dbReference type="InterPro" id="IPR018494">
    <property type="entry name" value="Oxysterol-bd_CS"/>
</dbReference>
<dbReference type="AlphaFoldDB" id="M7TER2"/>
<organism evidence="3 4">
    <name type="scientific">Eutypa lata (strain UCR-EL1)</name>
    <name type="common">Grapevine dieback disease fungus</name>
    <name type="synonym">Eutypa armeniacae</name>
    <dbReference type="NCBI Taxonomy" id="1287681"/>
    <lineage>
        <taxon>Eukaryota</taxon>
        <taxon>Fungi</taxon>
        <taxon>Dikarya</taxon>
        <taxon>Ascomycota</taxon>
        <taxon>Pezizomycotina</taxon>
        <taxon>Sordariomycetes</taxon>
        <taxon>Xylariomycetidae</taxon>
        <taxon>Xylariales</taxon>
        <taxon>Diatrypaceae</taxon>
        <taxon>Eutypa</taxon>
    </lineage>
</organism>
<dbReference type="SUPFAM" id="SSF144000">
    <property type="entry name" value="Oxysterol-binding protein-like"/>
    <property type="match status" value="1"/>
</dbReference>
<gene>
    <name evidence="3" type="ORF">UCREL1_4581</name>
</gene>
<accession>M7TER2</accession>
<proteinExistence type="inferred from homology"/>
<dbReference type="GO" id="GO:0120009">
    <property type="term" value="P:intermembrane lipid transfer"/>
    <property type="evidence" value="ECO:0007669"/>
    <property type="project" value="UniProtKB-ARBA"/>
</dbReference>
<reference evidence="4" key="1">
    <citation type="journal article" date="2013" name="Genome Announc.">
        <title>Draft genome sequence of the grapevine dieback fungus Eutypa lata UCR-EL1.</title>
        <authorList>
            <person name="Blanco-Ulate B."/>
            <person name="Rolshausen P.E."/>
            <person name="Cantu D."/>
        </authorList>
    </citation>
    <scope>NUCLEOTIDE SEQUENCE [LARGE SCALE GENOMIC DNA]</scope>
    <source>
        <strain evidence="4">UCR-EL1</strain>
    </source>
</reference>
<dbReference type="PROSITE" id="PS01013">
    <property type="entry name" value="OSBP"/>
    <property type="match status" value="1"/>
</dbReference>
<dbReference type="GO" id="GO:0005829">
    <property type="term" value="C:cytosol"/>
    <property type="evidence" value="ECO:0007669"/>
    <property type="project" value="TreeGrafter"/>
</dbReference>
<dbReference type="PANTHER" id="PTHR10972">
    <property type="entry name" value="OXYSTEROL-BINDING PROTEIN-RELATED"/>
    <property type="match status" value="1"/>
</dbReference>
<dbReference type="InterPro" id="IPR037239">
    <property type="entry name" value="OSBP_sf"/>
</dbReference>
<dbReference type="STRING" id="1287681.M7TER2"/>
<dbReference type="Gene3D" id="2.40.160.120">
    <property type="match status" value="1"/>
</dbReference>
<dbReference type="Gene3D" id="6.10.250.1430">
    <property type="match status" value="1"/>
</dbReference>
<evidence type="ECO:0000313" key="4">
    <source>
        <dbReference type="Proteomes" id="UP000012174"/>
    </source>
</evidence>
<dbReference type="GO" id="GO:0016020">
    <property type="term" value="C:membrane"/>
    <property type="evidence" value="ECO:0007669"/>
    <property type="project" value="TreeGrafter"/>
</dbReference>
<dbReference type="KEGG" id="ela:UCREL1_4581"/>
<dbReference type="OMA" id="SSYWTEH"/>
<dbReference type="PANTHER" id="PTHR10972:SF184">
    <property type="entry name" value="OXYSTEROL-BINDING PROTEIN HOMOLOG 4-RELATED"/>
    <property type="match status" value="1"/>
</dbReference>
<evidence type="ECO:0000256" key="2">
    <source>
        <dbReference type="RuleBase" id="RU003844"/>
    </source>
</evidence>
<dbReference type="Pfam" id="PF01237">
    <property type="entry name" value="Oxysterol_BP"/>
    <property type="match status" value="1"/>
</dbReference>
<evidence type="ECO:0000256" key="1">
    <source>
        <dbReference type="ARBA" id="ARBA00008842"/>
    </source>
</evidence>
<dbReference type="HOGENOM" id="CLU_012334_0_2_1"/>
<keyword evidence="4" id="KW-1185">Reference proteome</keyword>
<dbReference type="OrthoDB" id="14833at2759"/>
<dbReference type="Gene3D" id="3.30.70.3490">
    <property type="match status" value="1"/>
</dbReference>
<dbReference type="Proteomes" id="UP000012174">
    <property type="component" value="Unassembled WGS sequence"/>
</dbReference>
<dbReference type="eggNOG" id="KOG2210">
    <property type="taxonomic scope" value="Eukaryota"/>
</dbReference>
<dbReference type="EMBL" id="KB706241">
    <property type="protein sequence ID" value="EMR68421.1"/>
    <property type="molecule type" value="Genomic_DNA"/>
</dbReference>
<dbReference type="GO" id="GO:0008142">
    <property type="term" value="F:oxysterol binding"/>
    <property type="evidence" value="ECO:0007669"/>
    <property type="project" value="TreeGrafter"/>
</dbReference>
<name>M7TER2_EUTLA</name>
<dbReference type="InterPro" id="IPR000648">
    <property type="entry name" value="Oxysterol-bd"/>
</dbReference>
<sequence length="418" mass="45780">MSEPTQNPQASGAGWAAFLKSIASFNGDLSSLTAPPFILSSTSLTEFSSYWAEHPTVFAAPAKEADPVKRTLLVLKWFLTTLKQQYASRSEKYGNEKKPLNPFLGELFLGKWEDDAGITELDSEQVSHHPPATAYSIINQASGVHLEGYNAQKASFSKTIYIKQIGNAVLTVPVPGSSDPQEKDTYLITLPSLHVEGLLFGSPFIELDGASYITSSTGYTAKIDYSGKGWVSGKKNSFTATLYPTGKEKEVLYNASGQWTKTFDMYSGPAKRNSPDTLVETWNPATTPMTALAVAPLEKQHPLESRRAWANVAAGIARGDMDYVGREKAKIENAQRAMRKRERDEGRVWERRFFSAAADGKDAVLEKLGRVVGLAENGDADKTGGLWRYDPAKAEKLKTLGEPTEEEKVALARDLLGQ</sequence>
<dbReference type="Gene3D" id="1.10.287.2720">
    <property type="match status" value="1"/>
</dbReference>
<protein>
    <submittedName>
        <fullName evidence="3">Putative oxysterol-binding protein</fullName>
    </submittedName>
</protein>
<dbReference type="FunFam" id="2.40.160.120:FF:000010">
    <property type="entry name" value="Oxysterol-binding protein homolog 4"/>
    <property type="match status" value="1"/>
</dbReference>
<comment type="similarity">
    <text evidence="1 2">Belongs to the OSBP family.</text>
</comment>